<dbReference type="eggNOG" id="ENOG5032C88">
    <property type="taxonomic scope" value="Bacteria"/>
</dbReference>
<protein>
    <recommendedName>
        <fullName evidence="3">DUF2949 domain-containing protein</fullName>
    </recommendedName>
</protein>
<proteinExistence type="predicted"/>
<gene>
    <name evidence="1" type="ORF">CY0110_26954</name>
</gene>
<name>A3IYI2_9CHRO</name>
<accession>A3IYI2</accession>
<sequence>MNPTATRLLDFLQRDLDIPPESLNLALKDEQAMPHHFPMILWQYGLVTKEQLESVFDWLDEHLL</sequence>
<organism evidence="1 2">
    <name type="scientific">Crocosphaera chwakensis CCY0110</name>
    <dbReference type="NCBI Taxonomy" id="391612"/>
    <lineage>
        <taxon>Bacteria</taxon>
        <taxon>Bacillati</taxon>
        <taxon>Cyanobacteriota</taxon>
        <taxon>Cyanophyceae</taxon>
        <taxon>Oscillatoriophycideae</taxon>
        <taxon>Chroococcales</taxon>
        <taxon>Aphanothecaceae</taxon>
        <taxon>Crocosphaera</taxon>
        <taxon>Crocosphaera chwakensis</taxon>
    </lineage>
</organism>
<evidence type="ECO:0008006" key="3">
    <source>
        <dbReference type="Google" id="ProtNLM"/>
    </source>
</evidence>
<dbReference type="EMBL" id="AAXW01000081">
    <property type="protein sequence ID" value="EAZ88472.1"/>
    <property type="molecule type" value="Genomic_DNA"/>
</dbReference>
<dbReference type="AlphaFoldDB" id="A3IYI2"/>
<comment type="caution">
    <text evidence="1">The sequence shown here is derived from an EMBL/GenBank/DDBJ whole genome shotgun (WGS) entry which is preliminary data.</text>
</comment>
<dbReference type="Pfam" id="PF11165">
    <property type="entry name" value="DUF2949"/>
    <property type="match status" value="1"/>
</dbReference>
<dbReference type="OrthoDB" id="433602at2"/>
<dbReference type="RefSeq" id="WP_008278448.1">
    <property type="nucleotide sequence ID" value="NZ_AAXW01000081.1"/>
</dbReference>
<dbReference type="Proteomes" id="UP000003781">
    <property type="component" value="Unassembled WGS sequence"/>
</dbReference>
<dbReference type="InterPro" id="IPR021336">
    <property type="entry name" value="DUF2949"/>
</dbReference>
<keyword evidence="2" id="KW-1185">Reference proteome</keyword>
<evidence type="ECO:0000313" key="2">
    <source>
        <dbReference type="Proteomes" id="UP000003781"/>
    </source>
</evidence>
<reference evidence="1 2" key="1">
    <citation type="submission" date="2007-03" db="EMBL/GenBank/DDBJ databases">
        <authorList>
            <person name="Stal L."/>
            <person name="Ferriera S."/>
            <person name="Johnson J."/>
            <person name="Kravitz S."/>
            <person name="Beeson K."/>
            <person name="Sutton G."/>
            <person name="Rogers Y.-H."/>
            <person name="Friedman R."/>
            <person name="Frazier M."/>
            <person name="Venter J.C."/>
        </authorList>
    </citation>
    <scope>NUCLEOTIDE SEQUENCE [LARGE SCALE GENOMIC DNA]</scope>
    <source>
        <strain evidence="1 2">CCY0110</strain>
    </source>
</reference>
<evidence type="ECO:0000313" key="1">
    <source>
        <dbReference type="EMBL" id="EAZ88472.1"/>
    </source>
</evidence>